<name>A0A6J6MXR3_9ZZZZ</name>
<evidence type="ECO:0000256" key="4">
    <source>
        <dbReference type="ARBA" id="ARBA00022989"/>
    </source>
</evidence>
<keyword evidence="5 6" id="KW-0472">Membrane</keyword>
<dbReference type="EMBL" id="CAFBRC010000021">
    <property type="protein sequence ID" value="CAB5073578.1"/>
    <property type="molecule type" value="Genomic_DNA"/>
</dbReference>
<dbReference type="PANTHER" id="PTHR36115">
    <property type="entry name" value="PROLINE-RICH ANTIGEN HOMOLOG-RELATED"/>
    <property type="match status" value="1"/>
</dbReference>
<proteinExistence type="predicted"/>
<feature type="transmembrane region" description="Helical" evidence="6">
    <location>
        <begin position="76"/>
        <end position="98"/>
    </location>
</feature>
<evidence type="ECO:0000256" key="6">
    <source>
        <dbReference type="SAM" id="Phobius"/>
    </source>
</evidence>
<evidence type="ECO:0000256" key="2">
    <source>
        <dbReference type="ARBA" id="ARBA00022475"/>
    </source>
</evidence>
<dbReference type="GO" id="GO:0005886">
    <property type="term" value="C:plasma membrane"/>
    <property type="evidence" value="ECO:0007669"/>
    <property type="project" value="UniProtKB-SubCell"/>
</dbReference>
<evidence type="ECO:0000313" key="10">
    <source>
        <dbReference type="EMBL" id="CAB5073578.1"/>
    </source>
</evidence>
<keyword evidence="2" id="KW-1003">Cell membrane</keyword>
<comment type="subcellular location">
    <subcellularLocation>
        <location evidence="1">Cell membrane</location>
        <topology evidence="1">Multi-pass membrane protein</topology>
    </subcellularLocation>
</comment>
<organism evidence="8">
    <name type="scientific">freshwater metagenome</name>
    <dbReference type="NCBI Taxonomy" id="449393"/>
    <lineage>
        <taxon>unclassified sequences</taxon>
        <taxon>metagenomes</taxon>
        <taxon>ecological metagenomes</taxon>
    </lineage>
</organism>
<evidence type="ECO:0000256" key="5">
    <source>
        <dbReference type="ARBA" id="ARBA00023136"/>
    </source>
</evidence>
<protein>
    <submittedName>
        <fullName evidence="8">Unannotated protein</fullName>
    </submittedName>
</protein>
<reference evidence="8" key="1">
    <citation type="submission" date="2020-05" db="EMBL/GenBank/DDBJ databases">
        <authorList>
            <person name="Chiriac C."/>
            <person name="Salcher M."/>
            <person name="Ghai R."/>
            <person name="Kavagutti S V."/>
        </authorList>
    </citation>
    <scope>NUCLEOTIDE SEQUENCE</scope>
</reference>
<dbReference type="PANTHER" id="PTHR36115:SF6">
    <property type="entry name" value="PROLINE-RICH ANTIGEN HOMOLOG"/>
    <property type="match status" value="1"/>
</dbReference>
<accession>A0A6J6MXR3</accession>
<dbReference type="EMBL" id="CAEZXB010000017">
    <property type="protein sequence ID" value="CAB4678632.1"/>
    <property type="molecule type" value="Genomic_DNA"/>
</dbReference>
<evidence type="ECO:0000313" key="9">
    <source>
        <dbReference type="EMBL" id="CAB4688518.1"/>
    </source>
</evidence>
<dbReference type="AlphaFoldDB" id="A0A6J6MXR3"/>
<gene>
    <name evidence="8" type="ORF">UFOPK2342_00972</name>
    <name evidence="9" type="ORF">UFOPK2423_00405</name>
    <name evidence="10" type="ORF">UFOPK4367_00458</name>
</gene>
<keyword evidence="3 6" id="KW-0812">Transmembrane</keyword>
<dbReference type="Pfam" id="PF06271">
    <property type="entry name" value="RDD"/>
    <property type="match status" value="1"/>
</dbReference>
<evidence type="ECO:0000256" key="3">
    <source>
        <dbReference type="ARBA" id="ARBA00022692"/>
    </source>
</evidence>
<sequence length="154" mass="16720">MSDERRRILGGWIGGPRTVSPLVLGYPGERLGFPETGPGSVAPMGLRILALIIDWLSCLLIGAFVTRVWGGLTPLVIFYAEILVFTTLLGASAGQRILRIEVRSVDGGRLSPIAVVIRSLLLFMALPAVIYDRDGRGLHDRAARTIVLRKTTTL</sequence>
<evidence type="ECO:0000256" key="1">
    <source>
        <dbReference type="ARBA" id="ARBA00004651"/>
    </source>
</evidence>
<feature type="transmembrane region" description="Helical" evidence="6">
    <location>
        <begin position="48"/>
        <end position="70"/>
    </location>
</feature>
<keyword evidence="4 6" id="KW-1133">Transmembrane helix</keyword>
<evidence type="ECO:0000259" key="7">
    <source>
        <dbReference type="Pfam" id="PF06271"/>
    </source>
</evidence>
<dbReference type="InterPro" id="IPR010432">
    <property type="entry name" value="RDD"/>
</dbReference>
<dbReference type="EMBL" id="CAEZXN010000006">
    <property type="protein sequence ID" value="CAB4688518.1"/>
    <property type="molecule type" value="Genomic_DNA"/>
</dbReference>
<evidence type="ECO:0000313" key="8">
    <source>
        <dbReference type="EMBL" id="CAB4678632.1"/>
    </source>
</evidence>
<feature type="transmembrane region" description="Helical" evidence="6">
    <location>
        <begin position="110"/>
        <end position="131"/>
    </location>
</feature>
<feature type="domain" description="RDD" evidence="7">
    <location>
        <begin position="43"/>
        <end position="143"/>
    </location>
</feature>
<dbReference type="InterPro" id="IPR051791">
    <property type="entry name" value="Pra-immunoreactive"/>
</dbReference>